<dbReference type="InterPro" id="IPR004111">
    <property type="entry name" value="Repressor_TetR_C"/>
</dbReference>
<keyword evidence="8" id="KW-1185">Reference proteome</keyword>
<dbReference type="RefSeq" id="WP_075974217.1">
    <property type="nucleotide sequence ID" value="NZ_MKQR01000008.1"/>
</dbReference>
<comment type="caution">
    <text evidence="7">The sequence shown here is derived from an EMBL/GenBank/DDBJ whole genome shotgun (WGS) entry which is preliminary data.</text>
</comment>
<dbReference type="InterPro" id="IPR009057">
    <property type="entry name" value="Homeodomain-like_sf"/>
</dbReference>
<dbReference type="GO" id="GO:0046677">
    <property type="term" value="P:response to antibiotic"/>
    <property type="evidence" value="ECO:0007669"/>
    <property type="project" value="InterPro"/>
</dbReference>
<evidence type="ECO:0000256" key="5">
    <source>
        <dbReference type="PROSITE-ProRule" id="PRU00335"/>
    </source>
</evidence>
<evidence type="ECO:0000313" key="8">
    <source>
        <dbReference type="Proteomes" id="UP000186040"/>
    </source>
</evidence>
<dbReference type="Gene3D" id="1.10.357.10">
    <property type="entry name" value="Tetracycline Repressor, domain 2"/>
    <property type="match status" value="1"/>
</dbReference>
<proteinExistence type="predicted"/>
<dbReference type="PRINTS" id="PR00400">
    <property type="entry name" value="TETREPRESSOR"/>
</dbReference>
<dbReference type="PANTHER" id="PTHR30055:SF151">
    <property type="entry name" value="TRANSCRIPTIONAL REGULATORY PROTEIN"/>
    <property type="match status" value="1"/>
</dbReference>
<keyword evidence="3 5" id="KW-0238">DNA-binding</keyword>
<dbReference type="EMBL" id="MKQR01000008">
    <property type="protein sequence ID" value="OLR94008.1"/>
    <property type="molecule type" value="Genomic_DNA"/>
</dbReference>
<dbReference type="AlphaFoldDB" id="A0A1Q9LPP9"/>
<evidence type="ECO:0000256" key="3">
    <source>
        <dbReference type="ARBA" id="ARBA00023125"/>
    </source>
</evidence>
<dbReference type="PROSITE" id="PS50977">
    <property type="entry name" value="HTH_TETR_2"/>
    <property type="match status" value="1"/>
</dbReference>
<dbReference type="Proteomes" id="UP000186040">
    <property type="component" value="Unassembled WGS sequence"/>
</dbReference>
<feature type="domain" description="HTH tetR-type" evidence="6">
    <location>
        <begin position="10"/>
        <end position="70"/>
    </location>
</feature>
<dbReference type="GO" id="GO:0000976">
    <property type="term" value="F:transcription cis-regulatory region binding"/>
    <property type="evidence" value="ECO:0007669"/>
    <property type="project" value="TreeGrafter"/>
</dbReference>
<dbReference type="InterPro" id="IPR036271">
    <property type="entry name" value="Tet_transcr_reg_TetR-rel_C_sf"/>
</dbReference>
<keyword evidence="4" id="KW-0804">Transcription</keyword>
<dbReference type="PRINTS" id="PR00455">
    <property type="entry name" value="HTHTETR"/>
</dbReference>
<sequence length="210" mass="21642">MPGRPGPRRTLSAEVITDAALGLLDDGGAEALSMRRIAAAAGVAPNALYTYFPDKAAVLRAVVDRLVGRHANPALTGDAPWRDRVRAMAVAVRAGLLAHPGAAAMIMSAPLDGPEALRFGELLLDALAEAGVTGPDAARASYAVMVYLLGAIALEAADQGADPGARRAAAAAIPAEHFPRTAASAAVIATYNTVEQYLWGLDRLVDGLVR</sequence>
<dbReference type="SUPFAM" id="SSF46689">
    <property type="entry name" value="Homeodomain-like"/>
    <property type="match status" value="1"/>
</dbReference>
<dbReference type="PANTHER" id="PTHR30055">
    <property type="entry name" value="HTH-TYPE TRANSCRIPTIONAL REGULATOR RUTR"/>
    <property type="match status" value="1"/>
</dbReference>
<dbReference type="OrthoDB" id="5242390at2"/>
<dbReference type="InterPro" id="IPR001647">
    <property type="entry name" value="HTH_TetR"/>
</dbReference>
<dbReference type="GO" id="GO:0003700">
    <property type="term" value="F:DNA-binding transcription factor activity"/>
    <property type="evidence" value="ECO:0007669"/>
    <property type="project" value="TreeGrafter"/>
</dbReference>
<dbReference type="Pfam" id="PF02909">
    <property type="entry name" value="TetR_C_1"/>
    <property type="match status" value="1"/>
</dbReference>
<dbReference type="InterPro" id="IPR050109">
    <property type="entry name" value="HTH-type_TetR-like_transc_reg"/>
</dbReference>
<evidence type="ECO:0000313" key="7">
    <source>
        <dbReference type="EMBL" id="OLR94008.1"/>
    </source>
</evidence>
<keyword evidence="2" id="KW-0805">Transcription regulation</keyword>
<protein>
    <submittedName>
        <fullName evidence="7">TetR family transcriptional regulator</fullName>
    </submittedName>
</protein>
<reference evidence="7 8" key="1">
    <citation type="submission" date="2016-10" db="EMBL/GenBank/DDBJ databases">
        <title>The Draft Genome Sequence of Actinokineospora bangkokensis 44EHWT reveals the biosynthetic pathway of antifungal compounds Thailandins with unusual extender unit butylmalonyl-CoA.</title>
        <authorList>
            <person name="Greule A."/>
            <person name="Intra B."/>
            <person name="Flemming S."/>
            <person name="Rommel M.G."/>
            <person name="Panbangred W."/>
            <person name="Bechthold A."/>
        </authorList>
    </citation>
    <scope>NUCLEOTIDE SEQUENCE [LARGE SCALE GENOMIC DNA]</scope>
    <source>
        <strain evidence="7 8">44EHW</strain>
    </source>
</reference>
<evidence type="ECO:0000256" key="1">
    <source>
        <dbReference type="ARBA" id="ARBA00022491"/>
    </source>
</evidence>
<organism evidence="7 8">
    <name type="scientific">Actinokineospora bangkokensis</name>
    <dbReference type="NCBI Taxonomy" id="1193682"/>
    <lineage>
        <taxon>Bacteria</taxon>
        <taxon>Bacillati</taxon>
        <taxon>Actinomycetota</taxon>
        <taxon>Actinomycetes</taxon>
        <taxon>Pseudonocardiales</taxon>
        <taxon>Pseudonocardiaceae</taxon>
        <taxon>Actinokineospora</taxon>
    </lineage>
</organism>
<gene>
    <name evidence="7" type="ORF">BJP25_13605</name>
</gene>
<dbReference type="InterPro" id="IPR003012">
    <property type="entry name" value="Tet_transcr_reg_TetR"/>
</dbReference>
<evidence type="ECO:0000259" key="6">
    <source>
        <dbReference type="PROSITE" id="PS50977"/>
    </source>
</evidence>
<evidence type="ECO:0000256" key="4">
    <source>
        <dbReference type="ARBA" id="ARBA00023163"/>
    </source>
</evidence>
<feature type="DNA-binding region" description="H-T-H motif" evidence="5">
    <location>
        <begin position="33"/>
        <end position="52"/>
    </location>
</feature>
<dbReference type="SUPFAM" id="SSF48498">
    <property type="entry name" value="Tetracyclin repressor-like, C-terminal domain"/>
    <property type="match status" value="1"/>
</dbReference>
<dbReference type="STRING" id="1193682.BJP25_13605"/>
<dbReference type="GO" id="GO:0045892">
    <property type="term" value="P:negative regulation of DNA-templated transcription"/>
    <property type="evidence" value="ECO:0007669"/>
    <property type="project" value="InterPro"/>
</dbReference>
<evidence type="ECO:0000256" key="2">
    <source>
        <dbReference type="ARBA" id="ARBA00023015"/>
    </source>
</evidence>
<keyword evidence="1" id="KW-0678">Repressor</keyword>
<name>A0A1Q9LPP9_9PSEU</name>
<dbReference type="Pfam" id="PF00440">
    <property type="entry name" value="TetR_N"/>
    <property type="match status" value="1"/>
</dbReference>
<accession>A0A1Q9LPP9</accession>